<sequence length="174" mass="20178">MAQYNCYALWFNTALDLRTKASLLSFPVTDRFLTTYTETNFKPFKRCNRNCELYLLEVFQLSFGRHVIAAQQRRQEDLHLEHGQLRADAHAVSIRERGEGVGGELLSRFLGKAVGIEPIGVRKVFRVPLRREQVEDHRRTDGDGMVGDLDLLFHLARYEADRRVEPQGFFDHVI</sequence>
<dbReference type="AlphaFoldDB" id="A0A7R9FFQ4"/>
<accession>A0A7R9FFQ4</accession>
<name>A0A7R9FFQ4_9NEOP</name>
<reference evidence="1" key="1">
    <citation type="submission" date="2020-11" db="EMBL/GenBank/DDBJ databases">
        <authorList>
            <person name="Tran Van P."/>
        </authorList>
    </citation>
    <scope>NUCLEOTIDE SEQUENCE</scope>
</reference>
<protein>
    <submittedName>
        <fullName evidence="1">Uncharacterized protein</fullName>
    </submittedName>
</protein>
<evidence type="ECO:0000313" key="1">
    <source>
        <dbReference type="EMBL" id="CAD7451880.1"/>
    </source>
</evidence>
<gene>
    <name evidence="1" type="ORF">TTEB3V08_LOCUS77</name>
</gene>
<organism evidence="1">
    <name type="scientific">Timema tahoe</name>
    <dbReference type="NCBI Taxonomy" id="61484"/>
    <lineage>
        <taxon>Eukaryota</taxon>
        <taxon>Metazoa</taxon>
        <taxon>Ecdysozoa</taxon>
        <taxon>Arthropoda</taxon>
        <taxon>Hexapoda</taxon>
        <taxon>Insecta</taxon>
        <taxon>Pterygota</taxon>
        <taxon>Neoptera</taxon>
        <taxon>Polyneoptera</taxon>
        <taxon>Phasmatodea</taxon>
        <taxon>Timematodea</taxon>
        <taxon>Timematoidea</taxon>
        <taxon>Timematidae</taxon>
        <taxon>Timema</taxon>
    </lineage>
</organism>
<dbReference type="EMBL" id="OE000009">
    <property type="protein sequence ID" value="CAD7451880.1"/>
    <property type="molecule type" value="Genomic_DNA"/>
</dbReference>
<proteinExistence type="predicted"/>